<dbReference type="AlphaFoldDB" id="D0KWP1"/>
<dbReference type="InterPro" id="IPR029787">
    <property type="entry name" value="Nucleotide_cyclase"/>
</dbReference>
<dbReference type="Gene3D" id="3.30.450.40">
    <property type="match status" value="1"/>
</dbReference>
<dbReference type="eggNOG" id="COG2199">
    <property type="taxonomic scope" value="Bacteria"/>
</dbReference>
<dbReference type="Pfam" id="PF00990">
    <property type="entry name" value="GGDEF"/>
    <property type="match status" value="1"/>
</dbReference>
<keyword evidence="5" id="KW-1185">Reference proteome</keyword>
<dbReference type="CDD" id="cd01949">
    <property type="entry name" value="GGDEF"/>
    <property type="match status" value="1"/>
</dbReference>
<accession>D0KWP1</accession>
<dbReference type="STRING" id="555778.Hneap_0175"/>
<proteinExistence type="predicted"/>
<organism evidence="4 5">
    <name type="scientific">Halothiobacillus neapolitanus (strain ATCC 23641 / DSM 15147 / CIP 104769 / NCIMB 8539 / c2)</name>
    <name type="common">Thiobacillus neapolitanus</name>
    <dbReference type="NCBI Taxonomy" id="555778"/>
    <lineage>
        <taxon>Bacteria</taxon>
        <taxon>Pseudomonadati</taxon>
        <taxon>Pseudomonadota</taxon>
        <taxon>Gammaproteobacteria</taxon>
        <taxon>Chromatiales</taxon>
        <taxon>Halothiobacillaceae</taxon>
        <taxon>Halothiobacillus</taxon>
    </lineage>
</organism>
<dbReference type="GO" id="GO:0043709">
    <property type="term" value="P:cell adhesion involved in single-species biofilm formation"/>
    <property type="evidence" value="ECO:0007669"/>
    <property type="project" value="TreeGrafter"/>
</dbReference>
<dbReference type="PANTHER" id="PTHR45138:SF9">
    <property type="entry name" value="DIGUANYLATE CYCLASE DGCM-RELATED"/>
    <property type="match status" value="1"/>
</dbReference>
<dbReference type="InterPro" id="IPR003018">
    <property type="entry name" value="GAF"/>
</dbReference>
<evidence type="ECO:0000313" key="5">
    <source>
        <dbReference type="Proteomes" id="UP000009102"/>
    </source>
</evidence>
<feature type="domain" description="GGDEF" evidence="3">
    <location>
        <begin position="211"/>
        <end position="347"/>
    </location>
</feature>
<dbReference type="SUPFAM" id="SSF55781">
    <property type="entry name" value="GAF domain-like"/>
    <property type="match status" value="1"/>
</dbReference>
<dbReference type="PANTHER" id="PTHR45138">
    <property type="entry name" value="REGULATORY COMPONENTS OF SENSORY TRANSDUCTION SYSTEM"/>
    <property type="match status" value="1"/>
</dbReference>
<dbReference type="SMART" id="SM00267">
    <property type="entry name" value="GGDEF"/>
    <property type="match status" value="1"/>
</dbReference>
<name>D0KWP1_HALNC</name>
<dbReference type="eggNOG" id="COG2203">
    <property type="taxonomic scope" value="Bacteria"/>
</dbReference>
<dbReference type="Gene3D" id="3.30.70.270">
    <property type="match status" value="1"/>
</dbReference>
<comment type="catalytic activity">
    <reaction evidence="2">
        <text>2 GTP = 3',3'-c-di-GMP + 2 diphosphate</text>
        <dbReference type="Rhea" id="RHEA:24898"/>
        <dbReference type="ChEBI" id="CHEBI:33019"/>
        <dbReference type="ChEBI" id="CHEBI:37565"/>
        <dbReference type="ChEBI" id="CHEBI:58805"/>
        <dbReference type="EC" id="2.7.7.65"/>
    </reaction>
</comment>
<protein>
    <recommendedName>
        <fullName evidence="1">diguanylate cyclase</fullName>
        <ecNumber evidence="1">2.7.7.65</ecNumber>
    </recommendedName>
</protein>
<dbReference type="InterPro" id="IPR050469">
    <property type="entry name" value="Diguanylate_Cyclase"/>
</dbReference>
<dbReference type="SMART" id="SM00065">
    <property type="entry name" value="GAF"/>
    <property type="match status" value="1"/>
</dbReference>
<dbReference type="OrthoDB" id="9812358at2"/>
<dbReference type="HOGENOM" id="CLU_000445_11_32_6"/>
<dbReference type="EMBL" id="CP001801">
    <property type="protein sequence ID" value="ACX95038.1"/>
    <property type="molecule type" value="Genomic_DNA"/>
</dbReference>
<reference evidence="4 5" key="1">
    <citation type="submission" date="2009-10" db="EMBL/GenBank/DDBJ databases">
        <title>Complete sequence of Halothiobacillus neapolitanus c2.</title>
        <authorList>
            <consortium name="US DOE Joint Genome Institute"/>
            <person name="Lucas S."/>
            <person name="Copeland A."/>
            <person name="Lapidus A."/>
            <person name="Glavina del Rio T."/>
            <person name="Tice H."/>
            <person name="Bruce D."/>
            <person name="Goodwin L."/>
            <person name="Pitluck S."/>
            <person name="Davenport K."/>
            <person name="Brettin T."/>
            <person name="Detter J.C."/>
            <person name="Han C."/>
            <person name="Tapia R."/>
            <person name="Larimer F."/>
            <person name="Land M."/>
            <person name="Hauser L."/>
            <person name="Kyrpides N."/>
            <person name="Mikhailova N."/>
            <person name="Kerfeld C."/>
            <person name="Cannon G."/>
            <person name="Heinhort S."/>
        </authorList>
    </citation>
    <scope>NUCLEOTIDE SEQUENCE [LARGE SCALE GENOMIC DNA]</scope>
    <source>
        <strain evidence="5">ATCC 23641 / c2</strain>
    </source>
</reference>
<dbReference type="PROSITE" id="PS50887">
    <property type="entry name" value="GGDEF"/>
    <property type="match status" value="1"/>
</dbReference>
<dbReference type="GO" id="GO:0005886">
    <property type="term" value="C:plasma membrane"/>
    <property type="evidence" value="ECO:0007669"/>
    <property type="project" value="TreeGrafter"/>
</dbReference>
<dbReference type="EC" id="2.7.7.65" evidence="1"/>
<dbReference type="KEGG" id="hna:Hneap_0175"/>
<gene>
    <name evidence="4" type="ordered locus">Hneap_0175</name>
</gene>
<dbReference type="Proteomes" id="UP000009102">
    <property type="component" value="Chromosome"/>
</dbReference>
<dbReference type="GO" id="GO:1902201">
    <property type="term" value="P:negative regulation of bacterial-type flagellum-dependent cell motility"/>
    <property type="evidence" value="ECO:0007669"/>
    <property type="project" value="TreeGrafter"/>
</dbReference>
<dbReference type="InterPro" id="IPR029016">
    <property type="entry name" value="GAF-like_dom_sf"/>
</dbReference>
<dbReference type="Pfam" id="PF01590">
    <property type="entry name" value="GAF"/>
    <property type="match status" value="1"/>
</dbReference>
<dbReference type="NCBIfam" id="TIGR00254">
    <property type="entry name" value="GGDEF"/>
    <property type="match status" value="1"/>
</dbReference>
<dbReference type="GO" id="GO:0052621">
    <property type="term" value="F:diguanylate cyclase activity"/>
    <property type="evidence" value="ECO:0007669"/>
    <property type="project" value="UniProtKB-EC"/>
</dbReference>
<dbReference type="RefSeq" id="WP_012823074.1">
    <property type="nucleotide sequence ID" value="NC_013422.1"/>
</dbReference>
<sequence>MTKKAQNTLDPILDRLASVLAKSTDTATLVRPLLELMEHLTGLDSVYLTRIDWSNQVQTIMFTRNCHELVIPEGLEVPLEHTLCRRAIEEQHFFEPDVPKHWADAHLAIDMGIQTYLSAPVRLADEEIFGTLCALGADSTEISPSTQRIVQLFANLIAHQIDRERLITHLQADNRAIGELAMTDALTGLPNRYSLRRALKRELANVRRMDQVLHLAFIDLDQFKEINDRHGHDAGDQFLQAIADALRNGLREGDFVARYGGDEFVAFGISKNTAIAADEAAFAARLSDLTVGRFALASTIIDYPGASIGVVTSTPEDHDIDELIERADQAMYRLKKNRRATRRLSDGGENNT</sequence>
<evidence type="ECO:0000313" key="4">
    <source>
        <dbReference type="EMBL" id="ACX95038.1"/>
    </source>
</evidence>
<evidence type="ECO:0000256" key="1">
    <source>
        <dbReference type="ARBA" id="ARBA00012528"/>
    </source>
</evidence>
<dbReference type="InterPro" id="IPR000160">
    <property type="entry name" value="GGDEF_dom"/>
</dbReference>
<evidence type="ECO:0000259" key="3">
    <source>
        <dbReference type="PROSITE" id="PS50887"/>
    </source>
</evidence>
<evidence type="ECO:0000256" key="2">
    <source>
        <dbReference type="ARBA" id="ARBA00034247"/>
    </source>
</evidence>
<dbReference type="InterPro" id="IPR043128">
    <property type="entry name" value="Rev_trsase/Diguanyl_cyclase"/>
</dbReference>
<dbReference type="SUPFAM" id="SSF55073">
    <property type="entry name" value="Nucleotide cyclase"/>
    <property type="match status" value="1"/>
</dbReference>